<sequence length="83" mass="10129">MIRKIRAQRQRYGRNNEKVSISGYLHFPKKYVGRYVSIELISDEKGKKFLKEIEKLEEDHKKEMQKREENLKEHLKKLKELRG</sequence>
<gene>
    <name evidence="2" type="ORF">LCGC14_1818790</name>
</gene>
<evidence type="ECO:0000313" key="2">
    <source>
        <dbReference type="EMBL" id="KKL99003.1"/>
    </source>
</evidence>
<name>A0A0F9GJM2_9ZZZZ</name>
<organism evidence="2">
    <name type="scientific">marine sediment metagenome</name>
    <dbReference type="NCBI Taxonomy" id="412755"/>
    <lineage>
        <taxon>unclassified sequences</taxon>
        <taxon>metagenomes</taxon>
        <taxon>ecological metagenomes</taxon>
    </lineage>
</organism>
<evidence type="ECO:0000256" key="1">
    <source>
        <dbReference type="SAM" id="MobiDB-lite"/>
    </source>
</evidence>
<proteinExistence type="predicted"/>
<comment type="caution">
    <text evidence="2">The sequence shown here is derived from an EMBL/GenBank/DDBJ whole genome shotgun (WGS) entry which is preliminary data.</text>
</comment>
<feature type="region of interest" description="Disordered" evidence="1">
    <location>
        <begin position="61"/>
        <end position="83"/>
    </location>
</feature>
<reference evidence="2" key="1">
    <citation type="journal article" date="2015" name="Nature">
        <title>Complex archaea that bridge the gap between prokaryotes and eukaryotes.</title>
        <authorList>
            <person name="Spang A."/>
            <person name="Saw J.H."/>
            <person name="Jorgensen S.L."/>
            <person name="Zaremba-Niedzwiedzka K."/>
            <person name="Martijn J."/>
            <person name="Lind A.E."/>
            <person name="van Eijk R."/>
            <person name="Schleper C."/>
            <person name="Guy L."/>
            <person name="Ettema T.J."/>
        </authorList>
    </citation>
    <scope>NUCLEOTIDE SEQUENCE</scope>
</reference>
<accession>A0A0F9GJM2</accession>
<dbReference type="AlphaFoldDB" id="A0A0F9GJM2"/>
<dbReference type="EMBL" id="LAZR01017779">
    <property type="protein sequence ID" value="KKL99003.1"/>
    <property type="molecule type" value="Genomic_DNA"/>
</dbReference>
<protein>
    <submittedName>
        <fullName evidence="2">Uncharacterized protein</fullName>
    </submittedName>
</protein>